<comment type="catalytic activity">
    <reaction evidence="9">
        <text>4-CDP-2-C-methyl-D-erythritol + ATP = 4-CDP-2-C-methyl-D-erythritol 2-phosphate + ADP + H(+)</text>
        <dbReference type="Rhea" id="RHEA:18437"/>
        <dbReference type="ChEBI" id="CHEBI:15378"/>
        <dbReference type="ChEBI" id="CHEBI:30616"/>
        <dbReference type="ChEBI" id="CHEBI:57823"/>
        <dbReference type="ChEBI" id="CHEBI:57919"/>
        <dbReference type="ChEBI" id="CHEBI:456216"/>
        <dbReference type="EC" id="2.7.1.148"/>
    </reaction>
</comment>
<keyword evidence="7 9" id="KW-0067">ATP-binding</keyword>
<evidence type="ECO:0000256" key="8">
    <source>
        <dbReference type="ARBA" id="ARBA00032554"/>
    </source>
</evidence>
<dbReference type="SUPFAM" id="SSF55060">
    <property type="entry name" value="GHMP Kinase, C-terminal domain"/>
    <property type="match status" value="1"/>
</dbReference>
<keyword evidence="9" id="KW-0414">Isoprene biosynthesis</keyword>
<dbReference type="InterPro" id="IPR004424">
    <property type="entry name" value="IspE"/>
</dbReference>
<keyword evidence="4 9" id="KW-0808">Transferase</keyword>
<feature type="active site" evidence="9">
    <location>
        <position position="137"/>
    </location>
</feature>
<dbReference type="STRING" id="1121322.SAMN02745136_02358"/>
<feature type="domain" description="GHMP kinase C-terminal" evidence="11">
    <location>
        <begin position="202"/>
        <end position="271"/>
    </location>
</feature>
<feature type="binding site" evidence="9">
    <location>
        <begin position="95"/>
        <end position="105"/>
    </location>
    <ligand>
        <name>ATP</name>
        <dbReference type="ChEBI" id="CHEBI:30616"/>
    </ligand>
</feature>
<dbReference type="GO" id="GO:0016114">
    <property type="term" value="P:terpenoid biosynthetic process"/>
    <property type="evidence" value="ECO:0007669"/>
    <property type="project" value="UniProtKB-UniRule"/>
</dbReference>
<dbReference type="Pfam" id="PF00288">
    <property type="entry name" value="GHMP_kinases_N"/>
    <property type="match status" value="1"/>
</dbReference>
<dbReference type="HAMAP" id="MF_00061">
    <property type="entry name" value="IspE"/>
    <property type="match status" value="1"/>
</dbReference>
<evidence type="ECO:0000259" key="11">
    <source>
        <dbReference type="Pfam" id="PF08544"/>
    </source>
</evidence>
<dbReference type="PANTHER" id="PTHR43527:SF2">
    <property type="entry name" value="4-DIPHOSPHOCYTIDYL-2-C-METHYL-D-ERYTHRITOL KINASE, CHLOROPLASTIC"/>
    <property type="match status" value="1"/>
</dbReference>
<dbReference type="PIRSF" id="PIRSF010376">
    <property type="entry name" value="IspE"/>
    <property type="match status" value="1"/>
</dbReference>
<dbReference type="OrthoDB" id="9809438at2"/>
<dbReference type="InterPro" id="IPR020568">
    <property type="entry name" value="Ribosomal_Su5_D2-typ_SF"/>
</dbReference>
<dbReference type="AlphaFoldDB" id="A0A1M6S0Q0"/>
<keyword evidence="13" id="KW-1185">Reference proteome</keyword>
<dbReference type="SUPFAM" id="SSF54211">
    <property type="entry name" value="Ribosomal protein S5 domain 2-like"/>
    <property type="match status" value="1"/>
</dbReference>
<dbReference type="Proteomes" id="UP000184386">
    <property type="component" value="Unassembled WGS sequence"/>
</dbReference>
<dbReference type="Pfam" id="PF08544">
    <property type="entry name" value="GHMP_kinases_C"/>
    <property type="match status" value="1"/>
</dbReference>
<evidence type="ECO:0000256" key="3">
    <source>
        <dbReference type="ARBA" id="ARBA00017473"/>
    </source>
</evidence>
<organism evidence="12 13">
    <name type="scientific">Anaerocolumna jejuensis DSM 15929</name>
    <dbReference type="NCBI Taxonomy" id="1121322"/>
    <lineage>
        <taxon>Bacteria</taxon>
        <taxon>Bacillati</taxon>
        <taxon>Bacillota</taxon>
        <taxon>Clostridia</taxon>
        <taxon>Lachnospirales</taxon>
        <taxon>Lachnospiraceae</taxon>
        <taxon>Anaerocolumna</taxon>
    </lineage>
</organism>
<evidence type="ECO:0000256" key="4">
    <source>
        <dbReference type="ARBA" id="ARBA00022679"/>
    </source>
</evidence>
<dbReference type="InterPro" id="IPR036554">
    <property type="entry name" value="GHMP_kinase_C_sf"/>
</dbReference>
<dbReference type="NCBIfam" id="TIGR00154">
    <property type="entry name" value="ispE"/>
    <property type="match status" value="1"/>
</dbReference>
<dbReference type="Gene3D" id="3.30.230.10">
    <property type="match status" value="1"/>
</dbReference>
<evidence type="ECO:0000256" key="1">
    <source>
        <dbReference type="ARBA" id="ARBA00009684"/>
    </source>
</evidence>
<evidence type="ECO:0000259" key="10">
    <source>
        <dbReference type="Pfam" id="PF00288"/>
    </source>
</evidence>
<sequence>MNSIKLKAYAKINLGLDVVRKREDGYHEVRMIMQTIGLYDKVSILRTNNTSITVKTNLPYLPTDENNLVYKAAVLVRKNYNISQGVHIILDKKIPVAAGLAGGSSDAAAVLYGLNRLFHLKLPRAELLALGLKLGADVPYCLMRGTALSEGIGEKLTPLAPFPFCHVLIIKPGINVSTRYVYENLKLNEEIKHPDIDAIITAIKANDLQSAAGHFGNVLESVTVKDYPVIGQIKEQLLNTGAITSLMSGSGPTVFGLFDSREKAEKAFYQFKTGKLAKQVYLTGLYQPRLKFSH</sequence>
<evidence type="ECO:0000313" key="13">
    <source>
        <dbReference type="Proteomes" id="UP000184386"/>
    </source>
</evidence>
<comment type="pathway">
    <text evidence="9">Isoprenoid biosynthesis; isopentenyl diphosphate biosynthesis via DXP pathway; isopentenyl diphosphate from 1-deoxy-D-xylulose 5-phosphate: step 3/6.</text>
</comment>
<keyword evidence="5 9" id="KW-0547">Nucleotide-binding</keyword>
<accession>A0A1M6S0Q0</accession>
<dbReference type="InterPro" id="IPR006204">
    <property type="entry name" value="GHMP_kinase_N_dom"/>
</dbReference>
<dbReference type="RefSeq" id="WP_073276056.1">
    <property type="nucleotide sequence ID" value="NZ_FRAC01000011.1"/>
</dbReference>
<evidence type="ECO:0000256" key="2">
    <source>
        <dbReference type="ARBA" id="ARBA00012052"/>
    </source>
</evidence>
<dbReference type="PANTHER" id="PTHR43527">
    <property type="entry name" value="4-DIPHOSPHOCYTIDYL-2-C-METHYL-D-ERYTHRITOL KINASE, CHLOROPLASTIC"/>
    <property type="match status" value="1"/>
</dbReference>
<proteinExistence type="inferred from homology"/>
<feature type="active site" evidence="9">
    <location>
        <position position="11"/>
    </location>
</feature>
<evidence type="ECO:0000256" key="5">
    <source>
        <dbReference type="ARBA" id="ARBA00022741"/>
    </source>
</evidence>
<dbReference type="InterPro" id="IPR014721">
    <property type="entry name" value="Ribsml_uS5_D2-typ_fold_subgr"/>
</dbReference>
<dbReference type="GO" id="GO:0019288">
    <property type="term" value="P:isopentenyl diphosphate biosynthetic process, methylerythritol 4-phosphate pathway"/>
    <property type="evidence" value="ECO:0007669"/>
    <property type="project" value="UniProtKB-UniRule"/>
</dbReference>
<comment type="similarity">
    <text evidence="1 9">Belongs to the GHMP kinase family. IspE subfamily.</text>
</comment>
<dbReference type="Gene3D" id="3.30.70.890">
    <property type="entry name" value="GHMP kinase, C-terminal domain"/>
    <property type="match status" value="1"/>
</dbReference>
<dbReference type="InterPro" id="IPR013750">
    <property type="entry name" value="GHMP_kinase_C_dom"/>
</dbReference>
<dbReference type="EC" id="2.7.1.148" evidence="2 9"/>
<comment type="function">
    <text evidence="9">Catalyzes the phosphorylation of the position 2 hydroxy group of 4-diphosphocytidyl-2C-methyl-D-erythritol.</text>
</comment>
<dbReference type="UniPathway" id="UPA00056">
    <property type="reaction ID" value="UER00094"/>
</dbReference>
<dbReference type="GO" id="GO:0050515">
    <property type="term" value="F:4-(cytidine 5'-diphospho)-2-C-methyl-D-erythritol kinase activity"/>
    <property type="evidence" value="ECO:0007669"/>
    <property type="project" value="UniProtKB-UniRule"/>
</dbReference>
<gene>
    <name evidence="9" type="primary">ispE</name>
    <name evidence="12" type="ORF">SAMN02745136_02358</name>
</gene>
<evidence type="ECO:0000256" key="9">
    <source>
        <dbReference type="HAMAP-Rule" id="MF_00061"/>
    </source>
</evidence>
<name>A0A1M6S0Q0_9FIRM</name>
<protein>
    <recommendedName>
        <fullName evidence="3 9">4-diphosphocytidyl-2-C-methyl-D-erythritol kinase</fullName>
        <shortName evidence="9">CMK</shortName>
        <ecNumber evidence="2 9">2.7.1.148</ecNumber>
    </recommendedName>
    <alternativeName>
        <fullName evidence="8 9">4-(cytidine-5'-diphospho)-2-C-methyl-D-erythritol kinase</fullName>
    </alternativeName>
</protein>
<dbReference type="EMBL" id="FRAC01000011">
    <property type="protein sequence ID" value="SHK38138.1"/>
    <property type="molecule type" value="Genomic_DNA"/>
</dbReference>
<dbReference type="NCBIfam" id="NF011202">
    <property type="entry name" value="PRK14608.1"/>
    <property type="match status" value="1"/>
</dbReference>
<evidence type="ECO:0000256" key="7">
    <source>
        <dbReference type="ARBA" id="ARBA00022840"/>
    </source>
</evidence>
<feature type="domain" description="GHMP kinase N-terminal" evidence="10">
    <location>
        <begin position="67"/>
        <end position="145"/>
    </location>
</feature>
<reference evidence="12 13" key="1">
    <citation type="submission" date="2016-11" db="EMBL/GenBank/DDBJ databases">
        <authorList>
            <person name="Jaros S."/>
            <person name="Januszkiewicz K."/>
            <person name="Wedrychowicz H."/>
        </authorList>
    </citation>
    <scope>NUCLEOTIDE SEQUENCE [LARGE SCALE GENOMIC DNA]</scope>
    <source>
        <strain evidence="12 13">DSM 15929</strain>
    </source>
</reference>
<dbReference type="GO" id="GO:0005524">
    <property type="term" value="F:ATP binding"/>
    <property type="evidence" value="ECO:0007669"/>
    <property type="project" value="UniProtKB-UniRule"/>
</dbReference>
<evidence type="ECO:0000256" key="6">
    <source>
        <dbReference type="ARBA" id="ARBA00022777"/>
    </source>
</evidence>
<evidence type="ECO:0000313" key="12">
    <source>
        <dbReference type="EMBL" id="SHK38138.1"/>
    </source>
</evidence>
<keyword evidence="6 9" id="KW-0418">Kinase</keyword>